<evidence type="ECO:0000259" key="8">
    <source>
        <dbReference type="Pfam" id="PF01490"/>
    </source>
</evidence>
<name>A0A9W9RCU1_PENBR</name>
<comment type="subcellular location">
    <subcellularLocation>
        <location evidence="1">Membrane</location>
        <topology evidence="1">Multi-pass membrane protein</topology>
    </subcellularLocation>
</comment>
<evidence type="ECO:0000256" key="1">
    <source>
        <dbReference type="ARBA" id="ARBA00004141"/>
    </source>
</evidence>
<evidence type="ECO:0000256" key="6">
    <source>
        <dbReference type="SAM" id="MobiDB-lite"/>
    </source>
</evidence>
<evidence type="ECO:0000256" key="7">
    <source>
        <dbReference type="SAM" id="Phobius"/>
    </source>
</evidence>
<feature type="transmembrane region" description="Helical" evidence="7">
    <location>
        <begin position="308"/>
        <end position="329"/>
    </location>
</feature>
<protein>
    <submittedName>
        <fullName evidence="9">Transmembrane amino acid transporter protein-domain-containing protein</fullName>
    </submittedName>
</protein>
<evidence type="ECO:0000256" key="2">
    <source>
        <dbReference type="ARBA" id="ARBA00008066"/>
    </source>
</evidence>
<evidence type="ECO:0000256" key="4">
    <source>
        <dbReference type="ARBA" id="ARBA00022989"/>
    </source>
</evidence>
<keyword evidence="4 7" id="KW-1133">Transmembrane helix</keyword>
<feature type="transmembrane region" description="Helical" evidence="7">
    <location>
        <begin position="123"/>
        <end position="147"/>
    </location>
</feature>
<dbReference type="AlphaFoldDB" id="A0A9W9RCU1"/>
<evidence type="ECO:0000313" key="9">
    <source>
        <dbReference type="EMBL" id="KAJ5357873.1"/>
    </source>
</evidence>
<feature type="transmembrane region" description="Helical" evidence="7">
    <location>
        <begin position="184"/>
        <end position="205"/>
    </location>
</feature>
<keyword evidence="10" id="KW-1185">Reference proteome</keyword>
<gene>
    <name evidence="9" type="ORF">N7541_005031</name>
</gene>
<dbReference type="Pfam" id="PF01490">
    <property type="entry name" value="Aa_trans"/>
    <property type="match status" value="1"/>
</dbReference>
<reference evidence="9" key="1">
    <citation type="submission" date="2022-12" db="EMBL/GenBank/DDBJ databases">
        <authorList>
            <person name="Petersen C."/>
        </authorList>
    </citation>
    <scope>NUCLEOTIDE SEQUENCE</scope>
    <source>
        <strain evidence="9">IBT 35675</strain>
    </source>
</reference>
<feature type="domain" description="Amino acid transporter transmembrane" evidence="8">
    <location>
        <begin position="45"/>
        <end position="437"/>
    </location>
</feature>
<feature type="transmembrane region" description="Helical" evidence="7">
    <location>
        <begin position="413"/>
        <end position="433"/>
    </location>
</feature>
<comment type="similarity">
    <text evidence="2">Belongs to the amino acid/polyamine transporter 2 family.</text>
</comment>
<feature type="transmembrane region" description="Helical" evidence="7">
    <location>
        <begin position="233"/>
        <end position="255"/>
    </location>
</feature>
<dbReference type="PANTHER" id="PTHR22950">
    <property type="entry name" value="AMINO ACID TRANSPORTER"/>
    <property type="match status" value="1"/>
</dbReference>
<accession>A0A9W9RCU1</accession>
<organism evidence="9 10">
    <name type="scientific">Penicillium brevicompactum</name>
    <dbReference type="NCBI Taxonomy" id="5074"/>
    <lineage>
        <taxon>Eukaryota</taxon>
        <taxon>Fungi</taxon>
        <taxon>Dikarya</taxon>
        <taxon>Ascomycota</taxon>
        <taxon>Pezizomycotina</taxon>
        <taxon>Eurotiomycetes</taxon>
        <taxon>Eurotiomycetidae</taxon>
        <taxon>Eurotiales</taxon>
        <taxon>Aspergillaceae</taxon>
        <taxon>Penicillium</taxon>
    </lineage>
</organism>
<feature type="region of interest" description="Disordered" evidence="6">
    <location>
        <begin position="1"/>
        <end position="24"/>
    </location>
</feature>
<sequence length="465" mass="50254">MTSEKPFYNMDPEDQTPSKPGSIRGVTQDAVFGAITEDGPNYRGLGWFETSVLMMKTMIGLGVLSLPAALDVLGLIPGVLCLLTVATMTIWSMFVVGSFKLNHPEVYAIDDVGYKIFGTYGRYLLGGVFSMYWIFVVGSGMLSFSIALNAVSGHGTCTAVFVVVAAITTFCLASIRTLGRMSWVAWGGLISILGAIIILTISVGVQDRPASAPQRGPWISDYQLFKSPSFLEATSAISTMVFAYSGTSAFFSIIAEMKDPNYYARSLTICQSVVTGTFITIATVVYYYCGSYVSSPALGSAGTLMKKVTYGIGIPGLLASTTILTHVTSKYIFVRLLQGTNHLTANTPRHWITWLGCVFGVTATAYIIASGIPVFNDLVSLVGALFGTLMTFQPMACMWFYDNWKSSKRRTPMWYAMVVWCTFILFAGSFLLVSGTYGSIVNIINSYGESGGAEAWSCADNSKST</sequence>
<dbReference type="Gene3D" id="1.20.1740.10">
    <property type="entry name" value="Amino acid/polyamine transporter I"/>
    <property type="match status" value="1"/>
</dbReference>
<feature type="transmembrane region" description="Helical" evidence="7">
    <location>
        <begin position="153"/>
        <end position="172"/>
    </location>
</feature>
<feature type="transmembrane region" description="Helical" evidence="7">
    <location>
        <begin position="52"/>
        <end position="70"/>
    </location>
</feature>
<keyword evidence="3 7" id="KW-0812">Transmembrane</keyword>
<feature type="transmembrane region" description="Helical" evidence="7">
    <location>
        <begin position="378"/>
        <end position="401"/>
    </location>
</feature>
<evidence type="ECO:0000256" key="3">
    <source>
        <dbReference type="ARBA" id="ARBA00022692"/>
    </source>
</evidence>
<evidence type="ECO:0000256" key="5">
    <source>
        <dbReference type="ARBA" id="ARBA00023136"/>
    </source>
</evidence>
<dbReference type="FunFam" id="1.20.1740.10:FF:000039">
    <property type="entry name" value="Neutral amino acid transporter (Eurofung)"/>
    <property type="match status" value="1"/>
</dbReference>
<dbReference type="PANTHER" id="PTHR22950:SF683">
    <property type="entry name" value="AMINO ACID TRANSPORTER (EUROFUNG)"/>
    <property type="match status" value="1"/>
</dbReference>
<dbReference type="Proteomes" id="UP001148299">
    <property type="component" value="Unassembled WGS sequence"/>
</dbReference>
<reference evidence="9" key="2">
    <citation type="journal article" date="2023" name="IMA Fungus">
        <title>Comparative genomic study of the Penicillium genus elucidates a diverse pangenome and 15 lateral gene transfer events.</title>
        <authorList>
            <person name="Petersen C."/>
            <person name="Sorensen T."/>
            <person name="Nielsen M.R."/>
            <person name="Sondergaard T.E."/>
            <person name="Sorensen J.L."/>
            <person name="Fitzpatrick D.A."/>
            <person name="Frisvad J.C."/>
            <person name="Nielsen K.L."/>
        </authorList>
    </citation>
    <scope>NUCLEOTIDE SEQUENCE</scope>
    <source>
        <strain evidence="9">IBT 35675</strain>
    </source>
</reference>
<feature type="transmembrane region" description="Helical" evidence="7">
    <location>
        <begin position="350"/>
        <end position="372"/>
    </location>
</feature>
<dbReference type="EMBL" id="JAPZBR010000003">
    <property type="protein sequence ID" value="KAJ5357873.1"/>
    <property type="molecule type" value="Genomic_DNA"/>
</dbReference>
<feature type="transmembrane region" description="Helical" evidence="7">
    <location>
        <begin position="267"/>
        <end position="288"/>
    </location>
</feature>
<comment type="caution">
    <text evidence="9">The sequence shown here is derived from an EMBL/GenBank/DDBJ whole genome shotgun (WGS) entry which is preliminary data.</text>
</comment>
<proteinExistence type="inferred from homology"/>
<dbReference type="InterPro" id="IPR013057">
    <property type="entry name" value="AA_transpt_TM"/>
</dbReference>
<dbReference type="GO" id="GO:0015179">
    <property type="term" value="F:L-amino acid transmembrane transporter activity"/>
    <property type="evidence" value="ECO:0007669"/>
    <property type="project" value="TreeGrafter"/>
</dbReference>
<keyword evidence="5 7" id="KW-0472">Membrane</keyword>
<dbReference type="GO" id="GO:0016020">
    <property type="term" value="C:membrane"/>
    <property type="evidence" value="ECO:0007669"/>
    <property type="project" value="UniProtKB-SubCell"/>
</dbReference>
<evidence type="ECO:0000313" key="10">
    <source>
        <dbReference type="Proteomes" id="UP001148299"/>
    </source>
</evidence>
<feature type="transmembrane region" description="Helical" evidence="7">
    <location>
        <begin position="76"/>
        <end position="96"/>
    </location>
</feature>